<dbReference type="CDD" id="cd18683">
    <property type="entry name" value="PIN_VapC-like"/>
    <property type="match status" value="1"/>
</dbReference>
<name>A0A7W4Z9L6_9GAMM</name>
<proteinExistence type="predicted"/>
<dbReference type="Pfam" id="PF01850">
    <property type="entry name" value="PIN"/>
    <property type="match status" value="1"/>
</dbReference>
<dbReference type="InterPro" id="IPR029060">
    <property type="entry name" value="PIN-like_dom_sf"/>
</dbReference>
<evidence type="ECO:0000259" key="1">
    <source>
        <dbReference type="Pfam" id="PF01850"/>
    </source>
</evidence>
<dbReference type="AlphaFoldDB" id="A0A7W4Z9L6"/>
<dbReference type="SUPFAM" id="SSF88723">
    <property type="entry name" value="PIN domain-like"/>
    <property type="match status" value="1"/>
</dbReference>
<evidence type="ECO:0000313" key="2">
    <source>
        <dbReference type="EMBL" id="MBB3061963.1"/>
    </source>
</evidence>
<dbReference type="InterPro" id="IPR002716">
    <property type="entry name" value="PIN_dom"/>
</dbReference>
<sequence>MIGLDTNIIVRYLTQDDPEQSKTATRLIETQLSATKPGFITMVTLVEVSWVLESCYNLAKAEVVHILQGILATKQFLVERADLAYLALKHCASARTDFSDTLIATVCSEHNCTKVLTFDKKARGSGMELL</sequence>
<dbReference type="Gene3D" id="3.40.50.1010">
    <property type="entry name" value="5'-nuclease"/>
    <property type="match status" value="1"/>
</dbReference>
<evidence type="ECO:0000313" key="3">
    <source>
        <dbReference type="Proteomes" id="UP000535937"/>
    </source>
</evidence>
<dbReference type="RefSeq" id="WP_183460818.1">
    <property type="nucleotide sequence ID" value="NZ_JACHWZ010000012.1"/>
</dbReference>
<reference evidence="2 3" key="1">
    <citation type="submission" date="2020-08" db="EMBL/GenBank/DDBJ databases">
        <title>Genomic Encyclopedia of Type Strains, Phase III (KMG-III): the genomes of soil and plant-associated and newly described type strains.</title>
        <authorList>
            <person name="Whitman W."/>
        </authorList>
    </citation>
    <scope>NUCLEOTIDE SEQUENCE [LARGE SCALE GENOMIC DNA]</scope>
    <source>
        <strain evidence="2 3">CECT 8799</strain>
    </source>
</reference>
<keyword evidence="3" id="KW-1185">Reference proteome</keyword>
<feature type="domain" description="PIN" evidence="1">
    <location>
        <begin position="4"/>
        <end position="121"/>
    </location>
</feature>
<gene>
    <name evidence="2" type="ORF">FHS09_002806</name>
</gene>
<dbReference type="EMBL" id="JACHWZ010000012">
    <property type="protein sequence ID" value="MBB3061963.1"/>
    <property type="molecule type" value="Genomic_DNA"/>
</dbReference>
<comment type="caution">
    <text evidence="2">The sequence shown here is derived from an EMBL/GenBank/DDBJ whole genome shotgun (WGS) entry which is preliminary data.</text>
</comment>
<protein>
    <submittedName>
        <fullName evidence="2">Putative nucleic-acid-binding protein</fullName>
    </submittedName>
</protein>
<organism evidence="2 3">
    <name type="scientific">Microbulbifer rhizosphaerae</name>
    <dbReference type="NCBI Taxonomy" id="1562603"/>
    <lineage>
        <taxon>Bacteria</taxon>
        <taxon>Pseudomonadati</taxon>
        <taxon>Pseudomonadota</taxon>
        <taxon>Gammaproteobacteria</taxon>
        <taxon>Cellvibrionales</taxon>
        <taxon>Microbulbiferaceae</taxon>
        <taxon>Microbulbifer</taxon>
    </lineage>
</organism>
<dbReference type="Proteomes" id="UP000535937">
    <property type="component" value="Unassembled WGS sequence"/>
</dbReference>
<accession>A0A7W4Z9L6</accession>